<reference evidence="2 3" key="1">
    <citation type="journal article" date="2018" name="Proc. Natl. Acad. Sci. U.S.A.">
        <title>Draft genome sequence of Camellia sinensis var. sinensis provides insights into the evolution of the tea genome and tea quality.</title>
        <authorList>
            <person name="Wei C."/>
            <person name="Yang H."/>
            <person name="Wang S."/>
            <person name="Zhao J."/>
            <person name="Liu C."/>
            <person name="Gao L."/>
            <person name="Xia E."/>
            <person name="Lu Y."/>
            <person name="Tai Y."/>
            <person name="She G."/>
            <person name="Sun J."/>
            <person name="Cao H."/>
            <person name="Tong W."/>
            <person name="Gao Q."/>
            <person name="Li Y."/>
            <person name="Deng W."/>
            <person name="Jiang X."/>
            <person name="Wang W."/>
            <person name="Chen Q."/>
            <person name="Zhang S."/>
            <person name="Li H."/>
            <person name="Wu J."/>
            <person name="Wang P."/>
            <person name="Li P."/>
            <person name="Shi C."/>
            <person name="Zheng F."/>
            <person name="Jian J."/>
            <person name="Huang B."/>
            <person name="Shan D."/>
            <person name="Shi M."/>
            <person name="Fang C."/>
            <person name="Yue Y."/>
            <person name="Li F."/>
            <person name="Li D."/>
            <person name="Wei S."/>
            <person name="Han B."/>
            <person name="Jiang C."/>
            <person name="Yin Y."/>
            <person name="Xia T."/>
            <person name="Zhang Z."/>
            <person name="Bennetzen J.L."/>
            <person name="Zhao S."/>
            <person name="Wan X."/>
        </authorList>
    </citation>
    <scope>NUCLEOTIDE SEQUENCE [LARGE SCALE GENOMIC DNA]</scope>
    <source>
        <strain evidence="3">cv. Shuchazao</strain>
        <tissue evidence="2">Leaf</tissue>
    </source>
</reference>
<accession>A0A4S4EJU7</accession>
<dbReference type="AlphaFoldDB" id="A0A4S4EJU7"/>
<feature type="transmembrane region" description="Helical" evidence="1">
    <location>
        <begin position="43"/>
        <end position="60"/>
    </location>
</feature>
<keyword evidence="1" id="KW-0812">Transmembrane</keyword>
<comment type="caution">
    <text evidence="2">The sequence shown here is derived from an EMBL/GenBank/DDBJ whole genome shotgun (WGS) entry which is preliminary data.</text>
</comment>
<dbReference type="PANTHER" id="PTHR33321:SF3">
    <property type="entry name" value="OS05G0582000 PROTEIN"/>
    <property type="match status" value="1"/>
</dbReference>
<dbReference type="Proteomes" id="UP000306102">
    <property type="component" value="Unassembled WGS sequence"/>
</dbReference>
<evidence type="ECO:0000313" key="3">
    <source>
        <dbReference type="Proteomes" id="UP000306102"/>
    </source>
</evidence>
<organism evidence="2 3">
    <name type="scientific">Camellia sinensis var. sinensis</name>
    <name type="common">China tea</name>
    <dbReference type="NCBI Taxonomy" id="542762"/>
    <lineage>
        <taxon>Eukaryota</taxon>
        <taxon>Viridiplantae</taxon>
        <taxon>Streptophyta</taxon>
        <taxon>Embryophyta</taxon>
        <taxon>Tracheophyta</taxon>
        <taxon>Spermatophyta</taxon>
        <taxon>Magnoliopsida</taxon>
        <taxon>eudicotyledons</taxon>
        <taxon>Gunneridae</taxon>
        <taxon>Pentapetalae</taxon>
        <taxon>asterids</taxon>
        <taxon>Ericales</taxon>
        <taxon>Theaceae</taxon>
        <taxon>Camellia</taxon>
    </lineage>
</organism>
<protein>
    <submittedName>
        <fullName evidence="2">Uncharacterized protein</fullName>
    </submittedName>
</protein>
<dbReference type="PANTHER" id="PTHR33321">
    <property type="match status" value="1"/>
</dbReference>
<keyword evidence="3" id="KW-1185">Reference proteome</keyword>
<evidence type="ECO:0000256" key="1">
    <source>
        <dbReference type="SAM" id="Phobius"/>
    </source>
</evidence>
<proteinExistence type="predicted"/>
<keyword evidence="1" id="KW-1133">Transmembrane helix</keyword>
<dbReference type="InterPro" id="IPR007541">
    <property type="entry name" value="Uncharacterised_BSP"/>
</dbReference>
<sequence length="301" mass="33473">MEDYHLLHPLLPNTITAATVDVPTTTNPSDDDNIKLVSSNSKIILRLFFIVVVGVLSLWANHEASKGFQINIQNNAVADSAARRQFDLLYVSNDKATRLVLKTSKFVETILYPNPNTTQPKKQVNRVTLGLTSRNLTHMVMVESLKDHEFVLLLSPSIFMEETNVDHAMLRAVQNGMSRVWLYNNNAPKSLIDGMVEYISGLAGLGGGAAAEDFSGGGNQPESDNICWKDENPRAVAHFLNYCEVYKKGFIQRLNQGMRVGWNDRTVEDAIGMPAQHVCASYMSQKKHHLSTSSPLESRAQ</sequence>
<name>A0A4S4EJU7_CAMSN</name>
<evidence type="ECO:0000313" key="2">
    <source>
        <dbReference type="EMBL" id="THG16841.1"/>
    </source>
</evidence>
<dbReference type="Pfam" id="PF04450">
    <property type="entry name" value="BSP"/>
    <property type="match status" value="1"/>
</dbReference>
<gene>
    <name evidence="2" type="ORF">TEA_003764</name>
</gene>
<dbReference type="EMBL" id="SDRB02003825">
    <property type="protein sequence ID" value="THG16841.1"/>
    <property type="molecule type" value="Genomic_DNA"/>
</dbReference>
<keyword evidence="1" id="KW-0472">Membrane</keyword>